<evidence type="ECO:0000256" key="1">
    <source>
        <dbReference type="SAM" id="MobiDB-lite"/>
    </source>
</evidence>
<feature type="region of interest" description="Disordered" evidence="1">
    <location>
        <begin position="400"/>
        <end position="431"/>
    </location>
</feature>
<protein>
    <recommendedName>
        <fullName evidence="2">DUF8035 domain-containing protein</fullName>
    </recommendedName>
</protein>
<dbReference type="EMBL" id="MU839004">
    <property type="protein sequence ID" value="KAK1768891.1"/>
    <property type="molecule type" value="Genomic_DNA"/>
</dbReference>
<feature type="compositionally biased region" description="Basic and acidic residues" evidence="1">
    <location>
        <begin position="416"/>
        <end position="431"/>
    </location>
</feature>
<feature type="compositionally biased region" description="Basic residues" evidence="1">
    <location>
        <begin position="549"/>
        <end position="567"/>
    </location>
</feature>
<proteinExistence type="predicted"/>
<feature type="compositionally biased region" description="Basic and acidic residues" evidence="1">
    <location>
        <begin position="66"/>
        <end position="106"/>
    </location>
</feature>
<feature type="region of interest" description="Disordered" evidence="1">
    <location>
        <begin position="118"/>
        <end position="206"/>
    </location>
</feature>
<evidence type="ECO:0000313" key="3">
    <source>
        <dbReference type="EMBL" id="KAK1768891.1"/>
    </source>
</evidence>
<dbReference type="GeneID" id="85314161"/>
<feature type="region of interest" description="Disordered" evidence="1">
    <location>
        <begin position="1"/>
        <end position="106"/>
    </location>
</feature>
<comment type="caution">
    <text evidence="3">The sequence shown here is derived from an EMBL/GenBank/DDBJ whole genome shotgun (WGS) entry which is preliminary data.</text>
</comment>
<feature type="region of interest" description="Disordered" evidence="1">
    <location>
        <begin position="226"/>
        <end position="291"/>
    </location>
</feature>
<dbReference type="RefSeq" id="XP_060285104.1">
    <property type="nucleotide sequence ID" value="XM_060430974.1"/>
</dbReference>
<feature type="domain" description="DUF8035" evidence="2">
    <location>
        <begin position="471"/>
        <end position="524"/>
    </location>
</feature>
<organism evidence="3 4">
    <name type="scientific">Phialemonium atrogriseum</name>
    <dbReference type="NCBI Taxonomy" id="1093897"/>
    <lineage>
        <taxon>Eukaryota</taxon>
        <taxon>Fungi</taxon>
        <taxon>Dikarya</taxon>
        <taxon>Ascomycota</taxon>
        <taxon>Pezizomycotina</taxon>
        <taxon>Sordariomycetes</taxon>
        <taxon>Sordariomycetidae</taxon>
        <taxon>Cephalothecales</taxon>
        <taxon>Cephalothecaceae</taxon>
        <taxon>Phialemonium</taxon>
    </lineage>
</organism>
<keyword evidence="4" id="KW-1185">Reference proteome</keyword>
<feature type="compositionally biased region" description="Basic residues" evidence="1">
    <location>
        <begin position="263"/>
        <end position="287"/>
    </location>
</feature>
<dbReference type="AlphaFoldDB" id="A0AAJ0C728"/>
<feature type="region of interest" description="Disordered" evidence="1">
    <location>
        <begin position="549"/>
        <end position="573"/>
    </location>
</feature>
<dbReference type="Pfam" id="PF26118">
    <property type="entry name" value="DUF8035"/>
    <property type="match status" value="1"/>
</dbReference>
<feature type="compositionally biased region" description="Basic and acidic residues" evidence="1">
    <location>
        <begin position="130"/>
        <end position="148"/>
    </location>
</feature>
<evidence type="ECO:0000313" key="4">
    <source>
        <dbReference type="Proteomes" id="UP001244011"/>
    </source>
</evidence>
<dbReference type="Proteomes" id="UP001244011">
    <property type="component" value="Unassembled WGS sequence"/>
</dbReference>
<dbReference type="InterPro" id="IPR058348">
    <property type="entry name" value="DUF8035"/>
</dbReference>
<name>A0AAJ0C728_9PEZI</name>
<feature type="region of interest" description="Disordered" evidence="1">
    <location>
        <begin position="312"/>
        <end position="334"/>
    </location>
</feature>
<feature type="compositionally biased region" description="Basic and acidic residues" evidence="1">
    <location>
        <begin position="156"/>
        <end position="188"/>
    </location>
</feature>
<gene>
    <name evidence="3" type="ORF">QBC33DRAFT_577309</name>
</gene>
<feature type="compositionally biased region" description="Basic and acidic residues" evidence="1">
    <location>
        <begin position="30"/>
        <end position="59"/>
    </location>
</feature>
<feature type="compositionally biased region" description="Pro residues" evidence="1">
    <location>
        <begin position="191"/>
        <end position="201"/>
    </location>
</feature>
<sequence length="596" mass="70397">MAYRSSGSRVNEFEEHDAYYSNPPRAQTQVRERERGREYEGDRESRVPTFLREDARRTETGPLVLRQRDVETMERQRRRSPDPVRVRETRTMERARSVSPPPRREFVERDEVRVRAVERERVRSPSRGPSVERFRTRIVERERSRERSPSPLPIPVERRRPRFVERERSPSIERESEHIRIIRRERQRSPSPSPSPSPVRAPPVIRGPTVEREVITHYRDIDHGVVAIRAPSPAPPPRVRTTERNSEIDIYTSRNATEVDIHKHTRSHSRGRSPSRSRERVSHRRPPPARAVYDDEVIVHSDRNHLHVDIEERHRSGRPRAHSAVPPPRAAAADRWDEGEYITSRIDARGRVGEAWHGATKDWEIVDVPPGTERVLMDGAGGGGAEVTWQKYNGVRRSRFIPEREEGRASSSTVSDGREGRDRDRDRERESRLSVQIYDSGRDREREVDVEKVTDRRIGCGRGPAHPRRSEMWTEITKDLVVREALDQMGYEYEETEYFFYIMQYLRYEDVLQIVQLSDSIRRARKDRLREIQWEHDLVREDEWEHHHHHHRHGHGHRHSRHGHSHSSSRYVDDRERVVEREVVYDSGPQVRGYLR</sequence>
<accession>A0AAJ0C728</accession>
<reference evidence="3" key="1">
    <citation type="submission" date="2023-06" db="EMBL/GenBank/DDBJ databases">
        <title>Genome-scale phylogeny and comparative genomics of the fungal order Sordariales.</title>
        <authorList>
            <consortium name="Lawrence Berkeley National Laboratory"/>
            <person name="Hensen N."/>
            <person name="Bonometti L."/>
            <person name="Westerberg I."/>
            <person name="Brannstrom I.O."/>
            <person name="Guillou S."/>
            <person name="Cros-Aarteil S."/>
            <person name="Calhoun S."/>
            <person name="Haridas S."/>
            <person name="Kuo A."/>
            <person name="Mondo S."/>
            <person name="Pangilinan J."/>
            <person name="Riley R."/>
            <person name="Labutti K."/>
            <person name="Andreopoulos B."/>
            <person name="Lipzen A."/>
            <person name="Chen C."/>
            <person name="Yanf M."/>
            <person name="Daum C."/>
            <person name="Ng V."/>
            <person name="Clum A."/>
            <person name="Steindorff A."/>
            <person name="Ohm R."/>
            <person name="Martin F."/>
            <person name="Silar P."/>
            <person name="Natvig D."/>
            <person name="Lalanne C."/>
            <person name="Gautier V."/>
            <person name="Ament-Velasquez S.L."/>
            <person name="Kruys A."/>
            <person name="Hutchinson M.I."/>
            <person name="Powell A.J."/>
            <person name="Barry K."/>
            <person name="Miller A.N."/>
            <person name="Grigoriev I.V."/>
            <person name="Debuchy R."/>
            <person name="Gladieux P."/>
            <person name="Thoren M.H."/>
            <person name="Johannesson H."/>
        </authorList>
    </citation>
    <scope>NUCLEOTIDE SEQUENCE</scope>
    <source>
        <strain evidence="3">8032-3</strain>
    </source>
</reference>
<evidence type="ECO:0000259" key="2">
    <source>
        <dbReference type="Pfam" id="PF26118"/>
    </source>
</evidence>